<feature type="chain" id="PRO_5047492351" evidence="4">
    <location>
        <begin position="20"/>
        <end position="387"/>
    </location>
</feature>
<evidence type="ECO:0000313" key="6">
    <source>
        <dbReference type="Proteomes" id="UP001302059"/>
    </source>
</evidence>
<sequence length="387" mass="40518">MSRSLLLLGTLLLAAPATAQTTGQATTPAQPAATTPAFASAAQAITEARRLADEARRTYPAGSASIDQALWKAAVNAAEAAVALDPGNVDALRLRAQLYTEVGFWRQAELGWQALFRAVPASPGSADARQAATAQYNLGYAAYTRNQPSQAAASFAACLQLDPANAQCATWAARTALESGDYAGAQTLYDRALALAPGDRTLTYFRGLAASASRYGPAATRAFSRAYGELEAGRKAQALAGFQEAARSAPNFAEAWREAGRLALELGDASGARTAYQGAAALPGATASDRYNLGLAQEGEQFGLGAVQTFRSAYGRYTAGDRAGAEAGFLEATRLSPRYAKAWAWLGRVRYEAKNYAGAAQAYGQAVALDPSDKSSAYFLRLAQQGK</sequence>
<dbReference type="PANTHER" id="PTHR45586">
    <property type="entry name" value="TPR REPEAT-CONTAINING PROTEIN PA4667"/>
    <property type="match status" value="1"/>
</dbReference>
<protein>
    <submittedName>
        <fullName evidence="5">Tetratricopeptide repeat protein</fullName>
    </submittedName>
</protein>
<gene>
    <name evidence="5" type="ORF">QOL99_09345</name>
</gene>
<dbReference type="InterPro" id="IPR019734">
    <property type="entry name" value="TPR_rpt"/>
</dbReference>
<keyword evidence="6" id="KW-1185">Reference proteome</keyword>
<dbReference type="Pfam" id="PF13432">
    <property type="entry name" value="TPR_16"/>
    <property type="match status" value="2"/>
</dbReference>
<feature type="repeat" description="TPR" evidence="3">
    <location>
        <begin position="132"/>
        <end position="165"/>
    </location>
</feature>
<dbReference type="Pfam" id="PF14559">
    <property type="entry name" value="TPR_19"/>
    <property type="match status" value="1"/>
</dbReference>
<dbReference type="PROSITE" id="PS50005">
    <property type="entry name" value="TPR"/>
    <property type="match status" value="2"/>
</dbReference>
<dbReference type="InterPro" id="IPR011990">
    <property type="entry name" value="TPR-like_helical_dom_sf"/>
</dbReference>
<feature type="repeat" description="TPR" evidence="3">
    <location>
        <begin position="340"/>
        <end position="373"/>
    </location>
</feature>
<reference evidence="5 6" key="1">
    <citation type="submission" date="2023-05" db="EMBL/GenBank/DDBJ databases">
        <authorList>
            <person name="Gao F."/>
        </authorList>
    </citation>
    <scope>NUCLEOTIDE SEQUENCE [LARGE SCALE GENOMIC DNA]</scope>
    <source>
        <strain evidence="5 6">MIMF12</strain>
    </source>
</reference>
<dbReference type="PANTHER" id="PTHR45586:SF1">
    <property type="entry name" value="LIPOPOLYSACCHARIDE ASSEMBLY PROTEIN B"/>
    <property type="match status" value="1"/>
</dbReference>
<accession>A0ABT7JIE4</accession>
<dbReference type="EMBL" id="JASNGB010000075">
    <property type="protein sequence ID" value="MDL2344357.1"/>
    <property type="molecule type" value="Genomic_DNA"/>
</dbReference>
<dbReference type="Gene3D" id="1.25.40.10">
    <property type="entry name" value="Tetratricopeptide repeat domain"/>
    <property type="match status" value="4"/>
</dbReference>
<evidence type="ECO:0000256" key="1">
    <source>
        <dbReference type="ARBA" id="ARBA00022737"/>
    </source>
</evidence>
<keyword evidence="4" id="KW-0732">Signal</keyword>
<dbReference type="RefSeq" id="WP_285523248.1">
    <property type="nucleotide sequence ID" value="NZ_JASNGB010000075.1"/>
</dbReference>
<evidence type="ECO:0000256" key="2">
    <source>
        <dbReference type="ARBA" id="ARBA00022803"/>
    </source>
</evidence>
<dbReference type="SMART" id="SM00028">
    <property type="entry name" value="TPR"/>
    <property type="match status" value="5"/>
</dbReference>
<evidence type="ECO:0000256" key="3">
    <source>
        <dbReference type="PROSITE-ProRule" id="PRU00339"/>
    </source>
</evidence>
<keyword evidence="1" id="KW-0677">Repeat</keyword>
<dbReference type="Proteomes" id="UP001302059">
    <property type="component" value="Unassembled WGS sequence"/>
</dbReference>
<evidence type="ECO:0000313" key="5">
    <source>
        <dbReference type="EMBL" id="MDL2344357.1"/>
    </source>
</evidence>
<evidence type="ECO:0000256" key="4">
    <source>
        <dbReference type="SAM" id="SignalP"/>
    </source>
</evidence>
<keyword evidence="2 3" id="KW-0802">TPR repeat</keyword>
<proteinExistence type="predicted"/>
<name>A0ABT7JIE4_9DEIO</name>
<dbReference type="SUPFAM" id="SSF48452">
    <property type="entry name" value="TPR-like"/>
    <property type="match status" value="1"/>
</dbReference>
<dbReference type="InterPro" id="IPR051012">
    <property type="entry name" value="CellSynth/LPSAsmb/PSIAsmb"/>
</dbReference>
<comment type="caution">
    <text evidence="5">The sequence shown here is derived from an EMBL/GenBank/DDBJ whole genome shotgun (WGS) entry which is preliminary data.</text>
</comment>
<feature type="signal peptide" evidence="4">
    <location>
        <begin position="1"/>
        <end position="19"/>
    </location>
</feature>
<organism evidence="5 6">
    <name type="scientific">Deinococcus rhizophilus</name>
    <dbReference type="NCBI Taxonomy" id="3049544"/>
    <lineage>
        <taxon>Bacteria</taxon>
        <taxon>Thermotogati</taxon>
        <taxon>Deinococcota</taxon>
        <taxon>Deinococci</taxon>
        <taxon>Deinococcales</taxon>
        <taxon>Deinococcaceae</taxon>
        <taxon>Deinococcus</taxon>
    </lineage>
</organism>